<dbReference type="OMA" id="RVQIMTG"/>
<feature type="chain" id="PRO_5042430647" description="Sulfatase N-terminal domain-containing protein" evidence="7">
    <location>
        <begin position="23"/>
        <end position="484"/>
    </location>
</feature>
<evidence type="ECO:0000256" key="4">
    <source>
        <dbReference type="ARBA" id="ARBA00022801"/>
    </source>
</evidence>
<evidence type="ECO:0000259" key="8">
    <source>
        <dbReference type="Pfam" id="PF00884"/>
    </source>
</evidence>
<dbReference type="GO" id="GO:0046872">
    <property type="term" value="F:metal ion binding"/>
    <property type="evidence" value="ECO:0007669"/>
    <property type="project" value="UniProtKB-KW"/>
</dbReference>
<dbReference type="InterPro" id="IPR024607">
    <property type="entry name" value="Sulfatase_CS"/>
</dbReference>
<dbReference type="SUPFAM" id="SSF53649">
    <property type="entry name" value="Alkaline phosphatase-like"/>
    <property type="match status" value="1"/>
</dbReference>
<dbReference type="Proteomes" id="UP000005408">
    <property type="component" value="Unassembled WGS sequence"/>
</dbReference>
<dbReference type="EnsemblMetazoa" id="G10881.9">
    <property type="protein sequence ID" value="G10881.9:cds"/>
    <property type="gene ID" value="G10881"/>
</dbReference>
<keyword evidence="7" id="KW-0732">Signal</keyword>
<keyword evidence="10" id="KW-1185">Reference proteome</keyword>
<evidence type="ECO:0000256" key="6">
    <source>
        <dbReference type="ARBA" id="ARBA00023180"/>
    </source>
</evidence>
<evidence type="ECO:0000256" key="7">
    <source>
        <dbReference type="SAM" id="SignalP"/>
    </source>
</evidence>
<reference evidence="9" key="1">
    <citation type="submission" date="2022-08" db="UniProtKB">
        <authorList>
            <consortium name="EnsemblMetazoa"/>
        </authorList>
    </citation>
    <scope>IDENTIFICATION</scope>
    <source>
        <strain evidence="9">05x7-T-G4-1.051#20</strain>
    </source>
</reference>
<keyword evidence="3" id="KW-0479">Metal-binding</keyword>
<feature type="domain" description="Sulfatase N-terminal" evidence="8">
    <location>
        <begin position="25"/>
        <end position="333"/>
    </location>
</feature>
<evidence type="ECO:0000256" key="3">
    <source>
        <dbReference type="ARBA" id="ARBA00022723"/>
    </source>
</evidence>
<dbReference type="InterPro" id="IPR000917">
    <property type="entry name" value="Sulfatase_N"/>
</dbReference>
<accession>A0A8W8HSP8</accession>
<comment type="cofactor">
    <cofactor evidence="1">
        <name>Ca(2+)</name>
        <dbReference type="ChEBI" id="CHEBI:29108"/>
    </cofactor>
</comment>
<dbReference type="PANTHER" id="PTHR10342">
    <property type="entry name" value="ARYLSULFATASE"/>
    <property type="match status" value="1"/>
</dbReference>
<dbReference type="OrthoDB" id="103349at2759"/>
<evidence type="ECO:0000313" key="10">
    <source>
        <dbReference type="Proteomes" id="UP000005408"/>
    </source>
</evidence>
<dbReference type="Pfam" id="PF00884">
    <property type="entry name" value="Sulfatase"/>
    <property type="match status" value="1"/>
</dbReference>
<dbReference type="EnsemblMetazoa" id="G10881.8">
    <property type="protein sequence ID" value="G10881.8:cds"/>
    <property type="gene ID" value="G10881"/>
</dbReference>
<evidence type="ECO:0000313" key="9">
    <source>
        <dbReference type="EnsemblMetazoa" id="G10881.9:cds"/>
    </source>
</evidence>
<evidence type="ECO:0000256" key="1">
    <source>
        <dbReference type="ARBA" id="ARBA00001913"/>
    </source>
</evidence>
<dbReference type="InterPro" id="IPR017850">
    <property type="entry name" value="Alkaline_phosphatase_core_sf"/>
</dbReference>
<name>A0A8W8HSP8_MAGGI</name>
<dbReference type="Gene3D" id="3.40.720.10">
    <property type="entry name" value="Alkaline Phosphatase, subunit A"/>
    <property type="match status" value="1"/>
</dbReference>
<dbReference type="Gene3D" id="3.30.1120.10">
    <property type="match status" value="1"/>
</dbReference>
<organism evidence="9 10">
    <name type="scientific">Magallana gigas</name>
    <name type="common">Pacific oyster</name>
    <name type="synonym">Crassostrea gigas</name>
    <dbReference type="NCBI Taxonomy" id="29159"/>
    <lineage>
        <taxon>Eukaryota</taxon>
        <taxon>Metazoa</taxon>
        <taxon>Spiralia</taxon>
        <taxon>Lophotrochozoa</taxon>
        <taxon>Mollusca</taxon>
        <taxon>Bivalvia</taxon>
        <taxon>Autobranchia</taxon>
        <taxon>Pteriomorphia</taxon>
        <taxon>Ostreida</taxon>
        <taxon>Ostreoidea</taxon>
        <taxon>Ostreidae</taxon>
        <taxon>Magallana</taxon>
    </lineage>
</organism>
<dbReference type="AlphaFoldDB" id="A0A8W8HSP8"/>
<dbReference type="PANTHER" id="PTHR10342:SF273">
    <property type="entry name" value="RE14504P"/>
    <property type="match status" value="1"/>
</dbReference>
<evidence type="ECO:0000256" key="2">
    <source>
        <dbReference type="ARBA" id="ARBA00008779"/>
    </source>
</evidence>
<dbReference type="PROSITE" id="PS00523">
    <property type="entry name" value="SULFATASE_1"/>
    <property type="match status" value="1"/>
</dbReference>
<dbReference type="EnsemblMetazoa" id="G10881.4">
    <property type="protein sequence ID" value="G10881.4:cds"/>
    <property type="gene ID" value="G10881"/>
</dbReference>
<comment type="similarity">
    <text evidence="2">Belongs to the sulfatase family.</text>
</comment>
<dbReference type="PROSITE" id="PS00149">
    <property type="entry name" value="SULFATASE_2"/>
    <property type="match status" value="1"/>
</dbReference>
<dbReference type="CDD" id="cd16029">
    <property type="entry name" value="4-S"/>
    <property type="match status" value="1"/>
</dbReference>
<dbReference type="EnsemblMetazoa" id="G10881.5">
    <property type="protein sequence ID" value="G10881.5:cds"/>
    <property type="gene ID" value="G10881"/>
</dbReference>
<protein>
    <recommendedName>
        <fullName evidence="8">Sulfatase N-terminal domain-containing protein</fullName>
    </recommendedName>
</protein>
<dbReference type="EnsemblMetazoa" id="G10881.12">
    <property type="protein sequence ID" value="G10881.12:cds"/>
    <property type="gene ID" value="G10881"/>
</dbReference>
<proteinExistence type="inferred from homology"/>
<keyword evidence="6" id="KW-0325">Glycoprotein</keyword>
<keyword evidence="4" id="KW-0378">Hydrolase</keyword>
<keyword evidence="5" id="KW-0106">Calcium</keyword>
<dbReference type="GO" id="GO:0008484">
    <property type="term" value="F:sulfuric ester hydrolase activity"/>
    <property type="evidence" value="ECO:0007669"/>
    <property type="project" value="InterPro"/>
</dbReference>
<dbReference type="InterPro" id="IPR047115">
    <property type="entry name" value="ARSB"/>
</dbReference>
<evidence type="ECO:0000256" key="5">
    <source>
        <dbReference type="ARBA" id="ARBA00022837"/>
    </source>
</evidence>
<dbReference type="EnsemblMetazoa" id="G10881.3">
    <property type="protein sequence ID" value="G10881.3:cds"/>
    <property type="gene ID" value="G10881"/>
</dbReference>
<sequence length="484" mass="54331">MDTSATLVICTIFIYFFPSVSAKPPHILFIVADDLGWNDVGFHNRDVLTPNIDKLARSGMILNSSYVNPVCTPSRNSFMTGQYAFKSGLQHIVILPPQATCSPLNYTFLPQKLKELGYDTHAIGKWHLGFCKWECTPTYRGFDTFYGFYNGAEDYYTLSVVKIGGKDFRDNKTPVNATGEYSTFLYARRAESIIKEHDASKPMYMYLPFQSVHQPLQVPKKYSDMYSKVHTESRRTYLGMVTAMDEAIGNITKALKSKGMLNDTLIIFTTDNGGMIPYGGNNYPLRGGKTTLFEGGTRATAFVSGAGIKKSNIEYSGMIHAVDWMPTVLSAAGGTPDPTLDGIDQWDSLQKAGESKRTEFIYNIDDLKPENCGHAAIRMGDYKLIDGYPGAYQDWYKPDQVVSDLYKNVSINHTRPFDDIMMLFNLKDDPNEHVDLSNKHPDIVKKLKSRLEYYHKQIVPANFPSISPSSAPSNYGGFWTPGWC</sequence>
<dbReference type="EnsemblMetazoa" id="G10881.10">
    <property type="protein sequence ID" value="G10881.10:cds"/>
    <property type="gene ID" value="G10881"/>
</dbReference>
<feature type="signal peptide" evidence="7">
    <location>
        <begin position="1"/>
        <end position="22"/>
    </location>
</feature>